<dbReference type="AlphaFoldDB" id="A1BFU4"/>
<keyword evidence="4" id="KW-1185">Reference proteome</keyword>
<dbReference type="KEGG" id="cph:Cpha266_1238"/>
<protein>
    <submittedName>
        <fullName evidence="3">Methyltransferase type 11</fullName>
    </submittedName>
</protein>
<organism evidence="3 4">
    <name type="scientific">Chlorobium phaeobacteroides (strain DSM 266 / SMG 266 / 2430)</name>
    <dbReference type="NCBI Taxonomy" id="290317"/>
    <lineage>
        <taxon>Bacteria</taxon>
        <taxon>Pseudomonadati</taxon>
        <taxon>Chlorobiota</taxon>
        <taxon>Chlorobiia</taxon>
        <taxon>Chlorobiales</taxon>
        <taxon>Chlorobiaceae</taxon>
        <taxon>Chlorobium/Pelodictyon group</taxon>
        <taxon>Chlorobium</taxon>
    </lineage>
</organism>
<sequence length="219" mass="24013">MSDPSWNSQNKFNQKAAGWDENPRRKLLAETIATAIIATVTPQPTMQALEFGCGTGLVTLAIAPLVSSLTAVDTSEEMLGVLRGKISENNIGTVQLICTDLSSPHSDVFSEEQFNLIYSSMTLHHISEPGDFLRQIIRYLAPGGTIAIADLDKEDGYFHDDPDEKVHHGFERSQLSVMLQEAGLDAPVFSTPLVMEKTNRTGITKPYSIFLVTAHKPLL</sequence>
<keyword evidence="3" id="KW-0489">Methyltransferase</keyword>
<dbReference type="STRING" id="290317.Cpha266_1238"/>
<dbReference type="Pfam" id="PF08241">
    <property type="entry name" value="Methyltransf_11"/>
    <property type="match status" value="1"/>
</dbReference>
<dbReference type="Gene3D" id="3.40.50.150">
    <property type="entry name" value="Vaccinia Virus protein VP39"/>
    <property type="match status" value="1"/>
</dbReference>
<proteinExistence type="predicted"/>
<gene>
    <name evidence="3" type="ordered locus">Cpha266_1238</name>
</gene>
<dbReference type="CDD" id="cd02440">
    <property type="entry name" value="AdoMet_MTases"/>
    <property type="match status" value="1"/>
</dbReference>
<dbReference type="Proteomes" id="UP000008701">
    <property type="component" value="Chromosome"/>
</dbReference>
<evidence type="ECO:0000256" key="1">
    <source>
        <dbReference type="ARBA" id="ARBA00022679"/>
    </source>
</evidence>
<dbReference type="PANTHER" id="PTHR43861">
    <property type="entry name" value="TRANS-ACONITATE 2-METHYLTRANSFERASE-RELATED"/>
    <property type="match status" value="1"/>
</dbReference>
<evidence type="ECO:0000313" key="3">
    <source>
        <dbReference type="EMBL" id="ABL65271.1"/>
    </source>
</evidence>
<reference evidence="3 4" key="1">
    <citation type="submission" date="2006-12" db="EMBL/GenBank/DDBJ databases">
        <title>Complete sequence of Chlorobium phaeobacteroides DSM 266.</title>
        <authorList>
            <consortium name="US DOE Joint Genome Institute"/>
            <person name="Copeland A."/>
            <person name="Lucas S."/>
            <person name="Lapidus A."/>
            <person name="Barry K."/>
            <person name="Detter J.C."/>
            <person name="Glavina del Rio T."/>
            <person name="Hammon N."/>
            <person name="Israni S."/>
            <person name="Pitluck S."/>
            <person name="Goltsman E."/>
            <person name="Schmutz J."/>
            <person name="Larimer F."/>
            <person name="Land M."/>
            <person name="Hauser L."/>
            <person name="Mikhailova N."/>
            <person name="Li T."/>
            <person name="Overmann J."/>
            <person name="Bryant D.A."/>
            <person name="Richardson P."/>
        </authorList>
    </citation>
    <scope>NUCLEOTIDE SEQUENCE [LARGE SCALE GENOMIC DNA]</scope>
    <source>
        <strain evidence="3 4">DSM 266</strain>
    </source>
</reference>
<dbReference type="InterPro" id="IPR013216">
    <property type="entry name" value="Methyltransf_11"/>
</dbReference>
<dbReference type="GO" id="GO:0008757">
    <property type="term" value="F:S-adenosylmethionine-dependent methyltransferase activity"/>
    <property type="evidence" value="ECO:0007669"/>
    <property type="project" value="InterPro"/>
</dbReference>
<dbReference type="RefSeq" id="WP_011745095.1">
    <property type="nucleotide sequence ID" value="NC_008639.1"/>
</dbReference>
<feature type="domain" description="Methyltransferase type 11" evidence="2">
    <location>
        <begin position="49"/>
        <end position="148"/>
    </location>
</feature>
<dbReference type="OrthoDB" id="9791837at2"/>
<dbReference type="eggNOG" id="COG2227">
    <property type="taxonomic scope" value="Bacteria"/>
</dbReference>
<dbReference type="GO" id="GO:0032259">
    <property type="term" value="P:methylation"/>
    <property type="evidence" value="ECO:0007669"/>
    <property type="project" value="UniProtKB-KW"/>
</dbReference>
<evidence type="ECO:0000313" key="4">
    <source>
        <dbReference type="Proteomes" id="UP000008701"/>
    </source>
</evidence>
<dbReference type="SUPFAM" id="SSF53335">
    <property type="entry name" value="S-adenosyl-L-methionine-dependent methyltransferases"/>
    <property type="match status" value="1"/>
</dbReference>
<dbReference type="PANTHER" id="PTHR43861:SF3">
    <property type="entry name" value="PUTATIVE (AFU_ORTHOLOGUE AFUA_2G14390)-RELATED"/>
    <property type="match status" value="1"/>
</dbReference>
<accession>A1BFU4</accession>
<dbReference type="EMBL" id="CP000492">
    <property type="protein sequence ID" value="ABL65271.1"/>
    <property type="molecule type" value="Genomic_DNA"/>
</dbReference>
<dbReference type="InterPro" id="IPR029063">
    <property type="entry name" value="SAM-dependent_MTases_sf"/>
</dbReference>
<dbReference type="HOGENOM" id="CLU_037990_1_2_10"/>
<evidence type="ECO:0000259" key="2">
    <source>
        <dbReference type="Pfam" id="PF08241"/>
    </source>
</evidence>
<name>A1BFU4_CHLPD</name>
<keyword evidence="1 3" id="KW-0808">Transferase</keyword>